<evidence type="ECO:0000256" key="8">
    <source>
        <dbReference type="ARBA" id="ARBA00022723"/>
    </source>
</evidence>
<dbReference type="Pfam" id="PF21999">
    <property type="entry name" value="IMS_HHH_1"/>
    <property type="match status" value="1"/>
</dbReference>
<comment type="function">
    <text evidence="14 16">Poorly processive, error-prone DNA polymerase involved in untargeted mutagenesis. Copies undamaged DNA at stalled replication forks, which arise in vivo from mismatched or misaligned primer ends. These misaligned primers can be extended by PolIV. Exhibits no 3'-5' exonuclease (proofreading) activity. May be involved in translesional synthesis, in conjunction with the beta clamp from PolIII.</text>
</comment>
<keyword evidence="8 16" id="KW-0479">Metal-binding</keyword>
<evidence type="ECO:0000256" key="16">
    <source>
        <dbReference type="HAMAP-Rule" id="MF_01113"/>
    </source>
</evidence>
<dbReference type="InterPro" id="IPR043128">
    <property type="entry name" value="Rev_trsase/Diguanyl_cyclase"/>
</dbReference>
<keyword evidence="9 16" id="KW-0227">DNA damage</keyword>
<evidence type="ECO:0000259" key="17">
    <source>
        <dbReference type="PROSITE" id="PS50173"/>
    </source>
</evidence>
<dbReference type="InterPro" id="IPR022880">
    <property type="entry name" value="DNApol_IV"/>
</dbReference>
<dbReference type="GO" id="GO:0003887">
    <property type="term" value="F:DNA-directed DNA polymerase activity"/>
    <property type="evidence" value="ECO:0007669"/>
    <property type="project" value="UniProtKB-EC"/>
</dbReference>
<gene>
    <name evidence="16 18" type="primary">dinB</name>
    <name evidence="18" type="ORF">ACFFRE_08135</name>
</gene>
<evidence type="ECO:0000256" key="15">
    <source>
        <dbReference type="ARBA" id="ARBA00049244"/>
    </source>
</evidence>
<dbReference type="InterPro" id="IPR036775">
    <property type="entry name" value="DNA_pol_Y-fam_lit_finger_sf"/>
</dbReference>
<evidence type="ECO:0000256" key="6">
    <source>
        <dbReference type="ARBA" id="ARBA00022695"/>
    </source>
</evidence>
<name>A0ABV6C354_9ACTN</name>
<dbReference type="SUPFAM" id="SSF56672">
    <property type="entry name" value="DNA/RNA polymerases"/>
    <property type="match status" value="1"/>
</dbReference>
<evidence type="ECO:0000256" key="5">
    <source>
        <dbReference type="ARBA" id="ARBA00022679"/>
    </source>
</evidence>
<keyword evidence="3 16" id="KW-0515">Mutator protein</keyword>
<keyword evidence="6 16" id="KW-0548">Nucleotidyltransferase</keyword>
<comment type="similarity">
    <text evidence="2 16">Belongs to the DNA polymerase type-Y family.</text>
</comment>
<dbReference type="CDD" id="cd03586">
    <property type="entry name" value="PolY_Pol_IV_kappa"/>
    <property type="match status" value="1"/>
</dbReference>
<evidence type="ECO:0000256" key="9">
    <source>
        <dbReference type="ARBA" id="ARBA00022763"/>
    </source>
</evidence>
<feature type="site" description="Substrate discrimination" evidence="16">
    <location>
        <position position="22"/>
    </location>
</feature>
<evidence type="ECO:0000256" key="2">
    <source>
        <dbReference type="ARBA" id="ARBA00010945"/>
    </source>
</evidence>
<comment type="caution">
    <text evidence="18">The sequence shown here is derived from an EMBL/GenBank/DDBJ whole genome shotgun (WGS) entry which is preliminary data.</text>
</comment>
<dbReference type="Gene3D" id="3.30.1490.100">
    <property type="entry name" value="DNA polymerase, Y-family, little finger domain"/>
    <property type="match status" value="1"/>
</dbReference>
<organism evidence="18 19">
    <name type="scientific">Aciditerrimonas ferrireducens</name>
    <dbReference type="NCBI Taxonomy" id="667306"/>
    <lineage>
        <taxon>Bacteria</taxon>
        <taxon>Bacillati</taxon>
        <taxon>Actinomycetota</taxon>
        <taxon>Acidimicrobiia</taxon>
        <taxon>Acidimicrobiales</taxon>
        <taxon>Acidimicrobiaceae</taxon>
        <taxon>Aciditerrimonas</taxon>
    </lineage>
</organism>
<dbReference type="InterPro" id="IPR017961">
    <property type="entry name" value="DNA_pol_Y-fam_little_finger"/>
</dbReference>
<feature type="binding site" evidence="16">
    <location>
        <position position="17"/>
    </location>
    <ligand>
        <name>Mg(2+)</name>
        <dbReference type="ChEBI" id="CHEBI:18420"/>
    </ligand>
</feature>
<comment type="subcellular location">
    <subcellularLocation>
        <location evidence="1 16">Cytoplasm</location>
    </subcellularLocation>
</comment>
<keyword evidence="11 16" id="KW-0239">DNA-directed DNA polymerase</keyword>
<dbReference type="NCBIfam" id="NF002677">
    <property type="entry name" value="PRK02406.1"/>
    <property type="match status" value="1"/>
</dbReference>
<evidence type="ECO:0000256" key="12">
    <source>
        <dbReference type="ARBA" id="ARBA00023125"/>
    </source>
</evidence>
<evidence type="ECO:0000256" key="3">
    <source>
        <dbReference type="ARBA" id="ARBA00022457"/>
    </source>
</evidence>
<dbReference type="Gene3D" id="3.30.70.270">
    <property type="match status" value="1"/>
</dbReference>
<evidence type="ECO:0000313" key="19">
    <source>
        <dbReference type="Proteomes" id="UP001589788"/>
    </source>
</evidence>
<keyword evidence="7 16" id="KW-0235">DNA replication</keyword>
<accession>A0ABV6C354</accession>
<evidence type="ECO:0000256" key="13">
    <source>
        <dbReference type="ARBA" id="ARBA00023204"/>
    </source>
</evidence>
<dbReference type="PROSITE" id="PS50173">
    <property type="entry name" value="UMUC"/>
    <property type="match status" value="1"/>
</dbReference>
<dbReference type="HAMAP" id="MF_01113">
    <property type="entry name" value="DNApol_IV"/>
    <property type="match status" value="1"/>
</dbReference>
<comment type="subunit">
    <text evidence="16">Monomer.</text>
</comment>
<dbReference type="Pfam" id="PF11799">
    <property type="entry name" value="IMS_C"/>
    <property type="match status" value="1"/>
</dbReference>
<dbReference type="InterPro" id="IPR053848">
    <property type="entry name" value="IMS_HHH_1"/>
</dbReference>
<dbReference type="Gene3D" id="3.40.1170.60">
    <property type="match status" value="1"/>
</dbReference>
<evidence type="ECO:0000256" key="7">
    <source>
        <dbReference type="ARBA" id="ARBA00022705"/>
    </source>
</evidence>
<keyword evidence="10 16" id="KW-0460">Magnesium</keyword>
<comment type="catalytic activity">
    <reaction evidence="15 16">
        <text>DNA(n) + a 2'-deoxyribonucleoside 5'-triphosphate = DNA(n+1) + diphosphate</text>
        <dbReference type="Rhea" id="RHEA:22508"/>
        <dbReference type="Rhea" id="RHEA-COMP:17339"/>
        <dbReference type="Rhea" id="RHEA-COMP:17340"/>
        <dbReference type="ChEBI" id="CHEBI:33019"/>
        <dbReference type="ChEBI" id="CHEBI:61560"/>
        <dbReference type="ChEBI" id="CHEBI:173112"/>
        <dbReference type="EC" id="2.7.7.7"/>
    </reaction>
</comment>
<evidence type="ECO:0000313" key="18">
    <source>
        <dbReference type="EMBL" id="MFC0082116.1"/>
    </source>
</evidence>
<evidence type="ECO:0000256" key="1">
    <source>
        <dbReference type="ARBA" id="ARBA00004496"/>
    </source>
</evidence>
<dbReference type="InterPro" id="IPR001126">
    <property type="entry name" value="UmuC"/>
</dbReference>
<proteinExistence type="inferred from homology"/>
<evidence type="ECO:0000256" key="4">
    <source>
        <dbReference type="ARBA" id="ARBA00022490"/>
    </source>
</evidence>
<keyword evidence="5 16" id="KW-0808">Transferase</keyword>
<evidence type="ECO:0000256" key="10">
    <source>
        <dbReference type="ARBA" id="ARBA00022842"/>
    </source>
</evidence>
<dbReference type="PANTHER" id="PTHR11076">
    <property type="entry name" value="DNA REPAIR POLYMERASE UMUC / TRANSFERASE FAMILY MEMBER"/>
    <property type="match status" value="1"/>
</dbReference>
<dbReference type="InterPro" id="IPR043502">
    <property type="entry name" value="DNA/RNA_pol_sf"/>
</dbReference>
<feature type="active site" evidence="16">
    <location>
        <position position="112"/>
    </location>
</feature>
<keyword evidence="19" id="KW-1185">Reference proteome</keyword>
<feature type="domain" description="UmuC" evidence="17">
    <location>
        <begin position="13"/>
        <end position="201"/>
    </location>
</feature>
<dbReference type="Proteomes" id="UP001589788">
    <property type="component" value="Unassembled WGS sequence"/>
</dbReference>
<feature type="binding site" evidence="16">
    <location>
        <position position="111"/>
    </location>
    <ligand>
        <name>Mg(2+)</name>
        <dbReference type="ChEBI" id="CHEBI:18420"/>
    </ligand>
</feature>
<keyword evidence="13 16" id="KW-0234">DNA repair</keyword>
<dbReference type="RefSeq" id="WP_377789559.1">
    <property type="nucleotide sequence ID" value="NZ_JBHLYQ010000072.1"/>
</dbReference>
<protein>
    <recommendedName>
        <fullName evidence="16">DNA polymerase IV</fullName>
        <shortName evidence="16">Pol IV</shortName>
        <ecNumber evidence="16">2.7.7.7</ecNumber>
    </recommendedName>
</protein>
<evidence type="ECO:0000256" key="11">
    <source>
        <dbReference type="ARBA" id="ARBA00022932"/>
    </source>
</evidence>
<dbReference type="Gene3D" id="1.10.150.20">
    <property type="entry name" value="5' to 3' exonuclease, C-terminal subdomain"/>
    <property type="match status" value="1"/>
</dbReference>
<dbReference type="EC" id="2.7.7.7" evidence="16"/>
<dbReference type="InterPro" id="IPR050116">
    <property type="entry name" value="DNA_polymerase-Y"/>
</dbReference>
<dbReference type="EMBL" id="JBHLYQ010000072">
    <property type="protein sequence ID" value="MFC0082116.1"/>
    <property type="molecule type" value="Genomic_DNA"/>
</dbReference>
<evidence type="ECO:0000256" key="14">
    <source>
        <dbReference type="ARBA" id="ARBA00025589"/>
    </source>
</evidence>
<dbReference type="Pfam" id="PF00817">
    <property type="entry name" value="IMS"/>
    <property type="match status" value="1"/>
</dbReference>
<dbReference type="SUPFAM" id="SSF100879">
    <property type="entry name" value="Lesion bypass DNA polymerase (Y-family), little finger domain"/>
    <property type="match status" value="1"/>
</dbReference>
<comment type="cofactor">
    <cofactor evidence="16">
        <name>Mg(2+)</name>
        <dbReference type="ChEBI" id="CHEBI:18420"/>
    </cofactor>
    <text evidence="16">Binds 2 magnesium ions per subunit.</text>
</comment>
<keyword evidence="12 16" id="KW-0238">DNA-binding</keyword>
<keyword evidence="4 16" id="KW-0963">Cytoplasm</keyword>
<sequence>MSHRVDARSQLRILHVDLDAFFAAVEVLDEPALAGRPVVVGGSGPRAVVASCSYEARRFGVRSAMPMLEALRRCPEAVHRPPRMARYREIGRAFLALLRAAADVVEPVGLDEAYLDLGGNARSDRQVEALAQGLRRQVATELGLSAAVGVAAHKHVAKLASRAVKRLPPAVRGERGILVVPPEAEADFLGPLPLAAVPGVGPVTAARLAAVGLHQVADLRTVPRTVLRRRLGQAAGDRLFALARGQLDEPVRASRPRRSISKIVTFPSDVEDRERLRGVVAVLAQALGDQLADEGLLARSVSVGLRDPAHRDHHRTSSSDAVGGAWSVGRQALALFDRLPGLPAVRAVEVSVQGLRPRNEVVQSPTLPFGCGDGSTPGGVAVGRRRPPVSLDAVASKLRTRFGPRALQPASTLPEAGARGVAGGVVGSLGLRED</sequence>
<reference evidence="18 19" key="1">
    <citation type="submission" date="2024-09" db="EMBL/GenBank/DDBJ databases">
        <authorList>
            <person name="Sun Q."/>
            <person name="Mori K."/>
        </authorList>
    </citation>
    <scope>NUCLEOTIDE SEQUENCE [LARGE SCALE GENOMIC DNA]</scope>
    <source>
        <strain evidence="18 19">JCM 15389</strain>
    </source>
</reference>
<dbReference type="PANTHER" id="PTHR11076:SF33">
    <property type="entry name" value="DNA POLYMERASE KAPPA"/>
    <property type="match status" value="1"/>
</dbReference>